<dbReference type="InterPro" id="IPR027417">
    <property type="entry name" value="P-loop_NTPase"/>
</dbReference>
<dbReference type="HAMAP" id="MF_00092">
    <property type="entry name" value="MutS2"/>
    <property type="match status" value="1"/>
</dbReference>
<dbReference type="EC" id="3.6.4.-" evidence="7"/>
<dbReference type="EC" id="3.1.-.-" evidence="7"/>
<keyword evidence="4 7" id="KW-0067">ATP-binding</keyword>
<dbReference type="InterPro" id="IPR046893">
    <property type="entry name" value="MSSS"/>
</dbReference>
<dbReference type="Pfam" id="PF00488">
    <property type="entry name" value="MutS_V"/>
    <property type="match status" value="1"/>
</dbReference>
<dbReference type="InterPro" id="IPR007696">
    <property type="entry name" value="DNA_mismatch_repair_MutS_core"/>
</dbReference>
<dbReference type="EMBL" id="VZQZ01000001">
    <property type="protein sequence ID" value="KAB0667606.1"/>
    <property type="molecule type" value="Genomic_DNA"/>
</dbReference>
<keyword evidence="7 10" id="KW-0255">Endonuclease</keyword>
<dbReference type="NCBIfam" id="TIGR01069">
    <property type="entry name" value="mutS2"/>
    <property type="match status" value="1"/>
</dbReference>
<dbReference type="PANTHER" id="PTHR48466:SF2">
    <property type="entry name" value="OS10G0509000 PROTEIN"/>
    <property type="match status" value="1"/>
</dbReference>
<keyword evidence="6 7" id="KW-0238">DNA-binding</keyword>
<dbReference type="Proteomes" id="UP000420562">
    <property type="component" value="Unassembled WGS sequence"/>
</dbReference>
<dbReference type="PIRSF" id="PIRSF005814">
    <property type="entry name" value="MutS_YshD"/>
    <property type="match status" value="1"/>
</dbReference>
<dbReference type="Gene3D" id="3.40.50.300">
    <property type="entry name" value="P-loop containing nucleotide triphosphate hydrolases"/>
    <property type="match status" value="1"/>
</dbReference>
<dbReference type="GO" id="GO:0140664">
    <property type="term" value="F:ATP-dependent DNA damage sensor activity"/>
    <property type="evidence" value="ECO:0007669"/>
    <property type="project" value="InterPro"/>
</dbReference>
<dbReference type="GO" id="GO:0004519">
    <property type="term" value="F:endonuclease activity"/>
    <property type="evidence" value="ECO:0007669"/>
    <property type="project" value="UniProtKB-UniRule"/>
</dbReference>
<name>A0A7J4ZVF6_9BACT</name>
<dbReference type="GO" id="GO:0019843">
    <property type="term" value="F:rRNA binding"/>
    <property type="evidence" value="ECO:0007669"/>
    <property type="project" value="UniProtKB-UniRule"/>
</dbReference>
<dbReference type="InterPro" id="IPR036187">
    <property type="entry name" value="DNA_mismatch_repair_MutS_sf"/>
</dbReference>
<evidence type="ECO:0000256" key="3">
    <source>
        <dbReference type="ARBA" id="ARBA00022801"/>
    </source>
</evidence>
<evidence type="ECO:0000313" key="10">
    <source>
        <dbReference type="EMBL" id="KAB0667606.1"/>
    </source>
</evidence>
<dbReference type="GO" id="GO:0043023">
    <property type="term" value="F:ribosomal large subunit binding"/>
    <property type="evidence" value="ECO:0007669"/>
    <property type="project" value="UniProtKB-UniRule"/>
</dbReference>
<dbReference type="GO" id="GO:0016887">
    <property type="term" value="F:ATP hydrolysis activity"/>
    <property type="evidence" value="ECO:0007669"/>
    <property type="project" value="InterPro"/>
</dbReference>
<evidence type="ECO:0000313" key="11">
    <source>
        <dbReference type="Proteomes" id="UP000420562"/>
    </source>
</evidence>
<dbReference type="PROSITE" id="PS00486">
    <property type="entry name" value="DNA_MISMATCH_REPAIR_2"/>
    <property type="match status" value="1"/>
</dbReference>
<dbReference type="SMART" id="SM00533">
    <property type="entry name" value="MUTSd"/>
    <property type="match status" value="1"/>
</dbReference>
<accession>A0A7J4ZVF6</accession>
<dbReference type="InterPro" id="IPR000432">
    <property type="entry name" value="DNA_mismatch_repair_MutS_C"/>
</dbReference>
<feature type="binding site" evidence="7">
    <location>
        <begin position="340"/>
        <end position="347"/>
    </location>
    <ligand>
        <name>ATP</name>
        <dbReference type="ChEBI" id="CHEBI:30616"/>
    </ligand>
</feature>
<dbReference type="InterPro" id="IPR045076">
    <property type="entry name" value="MutS"/>
</dbReference>
<dbReference type="GO" id="GO:0006298">
    <property type="term" value="P:mismatch repair"/>
    <property type="evidence" value="ECO:0007669"/>
    <property type="project" value="InterPro"/>
</dbReference>
<evidence type="ECO:0000256" key="1">
    <source>
        <dbReference type="ARBA" id="ARBA00022730"/>
    </source>
</evidence>
<sequence>MITPETLKRLEYDKILTEIATQAHSDATYERVMATAPLDNPEQIRLMTGRIAEVRKLISLGIALRLDAFQDIRPLLEAVRPAGAFLTPQDLLLFIPVLSAFGDISRQLAPRSDCPRLASLAPPLRPFPDILEPLVASIDHDGSIMDSASVQLRDIRRAKRTLAARIRKKIEEIVRDNAIEIFLQDDFITQRSGRWVIPVRMDSKGMVRGVVHDVSASGETAFMEPLEIIPFVNELENVSAEEKAEEIRILRQLSAWLREDAPALEGCFATLVTLDVLNCLARFAERHGLETPTLNGEGALRLVQARHPLLMMLQRQGAIPRVQPLNLEMGDDGRVMVITGPNAGGKTIALKTAGILTLMALSAIPVPCDGARSTFPLLDTLLVDIGDEQSIEQSLSTFSAHVARIVAILGQAGPRSLVLLDELGAGTEPQQGAAIACGVLRDLQERGATVIATTHLSEIIGFVHRTTGMINAGMEYDAATYTPLYRLISGEPGHSHAVEIARRYGMPERVIAFAREMVGSGGAEFTALLADLHRKRDELAEAQRELDRQKDAVRRRQQEVEARAGAIDVARREASDKAWVEARDLISATRRQMNELLEEYKREKRAEIIERLRQSETDLTEQLKPRTSEGLELRPLKEVTAGDAVHIRSLGHDGVVVSVDLRQEKARVRSGSMEVDVAVGDLAAPRRQGKEKARRPAPGAWKAETVETAESEERELKLIGLRVDEALDLLEPFLNHASLNGLTEVRIIHGVGTGRLRDAVRDHLTRHPLVAEFRSGGPHEGRDGATVALLRGC</sequence>
<evidence type="ECO:0000259" key="9">
    <source>
        <dbReference type="PROSITE" id="PS50828"/>
    </source>
</evidence>
<keyword evidence="1 7" id="KW-0699">rRNA-binding</keyword>
<dbReference type="SMART" id="SM00534">
    <property type="entry name" value="MUTSac"/>
    <property type="match status" value="1"/>
</dbReference>
<dbReference type="GO" id="GO:0005524">
    <property type="term" value="F:ATP binding"/>
    <property type="evidence" value="ECO:0007669"/>
    <property type="project" value="UniProtKB-UniRule"/>
</dbReference>
<dbReference type="GO" id="GO:0072344">
    <property type="term" value="P:rescue of stalled ribosome"/>
    <property type="evidence" value="ECO:0007669"/>
    <property type="project" value="UniProtKB-UniRule"/>
</dbReference>
<dbReference type="GO" id="GO:0045910">
    <property type="term" value="P:negative regulation of DNA recombination"/>
    <property type="evidence" value="ECO:0007669"/>
    <property type="project" value="InterPro"/>
</dbReference>
<dbReference type="Pfam" id="PF01713">
    <property type="entry name" value="Smr"/>
    <property type="match status" value="1"/>
</dbReference>
<dbReference type="GO" id="GO:0030983">
    <property type="term" value="F:mismatched DNA binding"/>
    <property type="evidence" value="ECO:0007669"/>
    <property type="project" value="InterPro"/>
</dbReference>
<dbReference type="Gene3D" id="3.30.1370.110">
    <property type="match status" value="1"/>
</dbReference>
<organism evidence="10 11">
    <name type="scientific">Oryzomonas japonica</name>
    <dbReference type="NCBI Taxonomy" id="2603858"/>
    <lineage>
        <taxon>Bacteria</taxon>
        <taxon>Pseudomonadati</taxon>
        <taxon>Thermodesulfobacteriota</taxon>
        <taxon>Desulfuromonadia</taxon>
        <taxon>Geobacterales</taxon>
        <taxon>Geobacteraceae</taxon>
        <taxon>Oryzomonas</taxon>
    </lineage>
</organism>
<evidence type="ECO:0000256" key="6">
    <source>
        <dbReference type="ARBA" id="ARBA00023125"/>
    </source>
</evidence>
<dbReference type="InterPro" id="IPR002625">
    <property type="entry name" value="Smr_dom"/>
</dbReference>
<dbReference type="PROSITE" id="PS50828">
    <property type="entry name" value="SMR"/>
    <property type="match status" value="1"/>
</dbReference>
<gene>
    <name evidence="7" type="primary">mutS2</name>
    <name evidence="7" type="synonym">rqcU</name>
    <name evidence="10" type="ORF">F6V25_02625</name>
</gene>
<dbReference type="Pfam" id="PF20297">
    <property type="entry name" value="MSSS"/>
    <property type="match status" value="1"/>
</dbReference>
<dbReference type="RefSeq" id="WP_151126932.1">
    <property type="nucleotide sequence ID" value="NZ_VZQZ01000001.1"/>
</dbReference>
<comment type="similarity">
    <text evidence="7">Belongs to the DNA mismatch repair MutS family. MutS2 subfamily.</text>
</comment>
<evidence type="ECO:0000256" key="2">
    <source>
        <dbReference type="ARBA" id="ARBA00022741"/>
    </source>
</evidence>
<evidence type="ECO:0000256" key="4">
    <source>
        <dbReference type="ARBA" id="ARBA00022840"/>
    </source>
</evidence>
<comment type="function">
    <text evidence="7">Endonuclease that is involved in the suppression of homologous recombination and thus may have a key role in the control of bacterial genetic diversity.</text>
</comment>
<evidence type="ECO:0000256" key="7">
    <source>
        <dbReference type="HAMAP-Rule" id="MF_00092"/>
    </source>
</evidence>
<feature type="domain" description="Smr" evidence="9">
    <location>
        <begin position="716"/>
        <end position="791"/>
    </location>
</feature>
<proteinExistence type="inferred from homology"/>
<dbReference type="AlphaFoldDB" id="A0A7J4ZVF6"/>
<comment type="caution">
    <text evidence="10">The sequence shown here is derived from an EMBL/GenBank/DDBJ whole genome shotgun (WGS) entry which is preliminary data.</text>
</comment>
<dbReference type="SMART" id="SM00463">
    <property type="entry name" value="SMR"/>
    <property type="match status" value="1"/>
</dbReference>
<reference evidence="10 11" key="1">
    <citation type="submission" date="2019-09" db="EMBL/GenBank/DDBJ databases">
        <title>Geobacter sp. Red96, a novel strain isolated from paddy soil.</title>
        <authorList>
            <person name="Xu Z."/>
            <person name="Masuda Y."/>
            <person name="Itoh H."/>
            <person name="Senoo K."/>
        </authorList>
    </citation>
    <scope>NUCLEOTIDE SEQUENCE [LARGE SCALE GENOMIC DNA]</scope>
    <source>
        <strain evidence="10 11">Red96</strain>
    </source>
</reference>
<comment type="subunit">
    <text evidence="7">Homodimer. Binds to stalled ribosomes, contacting rRNA.</text>
</comment>
<keyword evidence="3 7" id="KW-0378">Hydrolase</keyword>
<dbReference type="InterPro" id="IPR005747">
    <property type="entry name" value="MutS2"/>
</dbReference>
<dbReference type="SUPFAM" id="SSF48334">
    <property type="entry name" value="DNA repair protein MutS, domain III"/>
    <property type="match status" value="1"/>
</dbReference>
<feature type="coiled-coil region" evidence="8">
    <location>
        <begin position="525"/>
        <end position="610"/>
    </location>
</feature>
<keyword evidence="8" id="KW-0175">Coiled coil</keyword>
<dbReference type="InterPro" id="IPR036063">
    <property type="entry name" value="Smr_dom_sf"/>
</dbReference>
<comment type="function">
    <text evidence="7">Acts as a ribosome collision sensor, splitting the ribosome into its 2 subunits. Detects stalled/collided 70S ribosomes which it binds and splits by an ATP-hydrolysis driven conformational change. Acts upstream of the ribosome quality control system (RQC), a ribosome-associated complex that mediates the extraction of incompletely synthesized nascent chains from stalled ribosomes and their subsequent degradation. Probably generates substrates for RQC.</text>
</comment>
<protein>
    <recommendedName>
        <fullName evidence="7">Endonuclease MutS2</fullName>
        <ecNumber evidence="7">3.1.-.-</ecNumber>
    </recommendedName>
    <alternativeName>
        <fullName evidence="7">Ribosome-associated protein quality control-upstream factor</fullName>
        <shortName evidence="7">RQC-upstream factor</shortName>
        <shortName evidence="7">RqcU</shortName>
        <ecNumber evidence="7">3.6.4.-</ecNumber>
    </alternativeName>
</protein>
<keyword evidence="2 7" id="KW-0547">Nucleotide-binding</keyword>
<keyword evidence="5 7" id="KW-0694">RNA-binding</keyword>
<dbReference type="FunFam" id="3.40.50.300:FF:000830">
    <property type="entry name" value="Endonuclease MutS2"/>
    <property type="match status" value="1"/>
</dbReference>
<evidence type="ECO:0000256" key="5">
    <source>
        <dbReference type="ARBA" id="ARBA00022884"/>
    </source>
</evidence>
<keyword evidence="11" id="KW-1185">Reference proteome</keyword>
<keyword evidence="7" id="KW-0540">Nuclease</keyword>
<evidence type="ECO:0000256" key="8">
    <source>
        <dbReference type="SAM" id="Coils"/>
    </source>
</evidence>
<dbReference type="SUPFAM" id="SSF52540">
    <property type="entry name" value="P-loop containing nucleoside triphosphate hydrolases"/>
    <property type="match status" value="1"/>
</dbReference>
<dbReference type="SUPFAM" id="SSF160443">
    <property type="entry name" value="SMR domain-like"/>
    <property type="match status" value="1"/>
</dbReference>
<dbReference type="PANTHER" id="PTHR48466">
    <property type="entry name" value="OS10G0509000 PROTEIN-RELATED"/>
    <property type="match status" value="1"/>
</dbReference>